<gene>
    <name evidence="2" type="ORF">B0J13DRAFT_553353</name>
</gene>
<name>A0A9P9EZ22_9HYPO</name>
<dbReference type="Proteomes" id="UP000717696">
    <property type="component" value="Unassembled WGS sequence"/>
</dbReference>
<feature type="compositionally biased region" description="Basic and acidic residues" evidence="1">
    <location>
        <begin position="21"/>
        <end position="30"/>
    </location>
</feature>
<dbReference type="AlphaFoldDB" id="A0A9P9EZ22"/>
<feature type="non-terminal residue" evidence="2">
    <location>
        <position position="193"/>
    </location>
</feature>
<evidence type="ECO:0000256" key="1">
    <source>
        <dbReference type="SAM" id="MobiDB-lite"/>
    </source>
</evidence>
<keyword evidence="3" id="KW-1185">Reference proteome</keyword>
<sequence length="193" mass="21079">MDLDEETYQSRYSPRGRRRFEHLDDEHEHPSSSQNGMPLIHVGQPGKGGPDVARSSQTLDHVSDTTRTARGRDDVDLAAVPFHHQRSHSMSPATATNTGCYREDYHPKGRSQGERAAEKAVGTAATAIFRVRNDPGSWFGEKGIKVATAAMVSASIDFLLGVDKNKHPFANIAVSMIQGAVMDYVLSDDADDS</sequence>
<reference evidence="2" key="1">
    <citation type="journal article" date="2021" name="Nat. Commun.">
        <title>Genetic determinants of endophytism in the Arabidopsis root mycobiome.</title>
        <authorList>
            <person name="Mesny F."/>
            <person name="Miyauchi S."/>
            <person name="Thiergart T."/>
            <person name="Pickel B."/>
            <person name="Atanasova L."/>
            <person name="Karlsson M."/>
            <person name="Huettel B."/>
            <person name="Barry K.W."/>
            <person name="Haridas S."/>
            <person name="Chen C."/>
            <person name="Bauer D."/>
            <person name="Andreopoulos W."/>
            <person name="Pangilinan J."/>
            <person name="LaButti K."/>
            <person name="Riley R."/>
            <person name="Lipzen A."/>
            <person name="Clum A."/>
            <person name="Drula E."/>
            <person name="Henrissat B."/>
            <person name="Kohler A."/>
            <person name="Grigoriev I.V."/>
            <person name="Martin F.M."/>
            <person name="Hacquard S."/>
        </authorList>
    </citation>
    <scope>NUCLEOTIDE SEQUENCE</scope>
    <source>
        <strain evidence="2">MPI-CAGE-AT-0021</strain>
    </source>
</reference>
<comment type="caution">
    <text evidence="2">The sequence shown here is derived from an EMBL/GenBank/DDBJ whole genome shotgun (WGS) entry which is preliminary data.</text>
</comment>
<feature type="compositionally biased region" description="Polar residues" evidence="1">
    <location>
        <begin position="54"/>
        <end position="68"/>
    </location>
</feature>
<dbReference type="OrthoDB" id="3539922at2759"/>
<feature type="region of interest" description="Disordered" evidence="1">
    <location>
        <begin position="1"/>
        <end position="72"/>
    </location>
</feature>
<dbReference type="EMBL" id="JAGMUU010000008">
    <property type="protein sequence ID" value="KAH7147140.1"/>
    <property type="molecule type" value="Genomic_DNA"/>
</dbReference>
<proteinExistence type="predicted"/>
<evidence type="ECO:0000313" key="3">
    <source>
        <dbReference type="Proteomes" id="UP000717696"/>
    </source>
</evidence>
<evidence type="ECO:0000313" key="2">
    <source>
        <dbReference type="EMBL" id="KAH7147140.1"/>
    </source>
</evidence>
<accession>A0A9P9EZ22</accession>
<protein>
    <submittedName>
        <fullName evidence="2">Uncharacterized protein</fullName>
    </submittedName>
</protein>
<organism evidence="2 3">
    <name type="scientific">Dactylonectria estremocensis</name>
    <dbReference type="NCBI Taxonomy" id="1079267"/>
    <lineage>
        <taxon>Eukaryota</taxon>
        <taxon>Fungi</taxon>
        <taxon>Dikarya</taxon>
        <taxon>Ascomycota</taxon>
        <taxon>Pezizomycotina</taxon>
        <taxon>Sordariomycetes</taxon>
        <taxon>Hypocreomycetidae</taxon>
        <taxon>Hypocreales</taxon>
        <taxon>Nectriaceae</taxon>
        <taxon>Dactylonectria</taxon>
    </lineage>
</organism>